<feature type="binding site" evidence="7 8">
    <location>
        <position position="223"/>
    </location>
    <ligand>
        <name>S-adenosyl-L-methionine</name>
        <dbReference type="ChEBI" id="CHEBI:59789"/>
    </ligand>
</feature>
<feature type="binding site" evidence="7 8">
    <location>
        <position position="131"/>
    </location>
    <ligand>
        <name>S-adenosyl-L-methionine</name>
        <dbReference type="ChEBI" id="CHEBI:59789"/>
    </ligand>
</feature>
<proteinExistence type="inferred from homology"/>
<sequence length="432" mass="45091">MLTPPGTTLGTTLGTTPTPIDPHPAPSSRSAKSPPRRTPSRPTVTAPVAPRVARPIPATTASREARAAPPTARRTPRRRVTAVAAIASGSAPEGRAGDDGRLSPLSTPSATRLVLEAHGIGTKYTLGQNFLVNDDVLKKIVALAEVGEADRILEVGPGIGTLTIALLKHAARVVAVERDPDLPAVLADTLHPWRDRFALIEKDALDLVAADMAAPWPNKLVSNLPYAVAATVVLDYFQQFPFVDSATVMVQKEVADRMAAERGTKNYGAYTVKLGLYAEPAGRFTVGPGNFFPPPRVDSAVIRLNRRVPLMADGSPASPAVIAAAGLMADAAFANRRKTLANSCKTFFTGRGTIALALPAETCPAAAAPHASGASAPLAVDGPAAATQLPALFEAAAVDPKRRGETLSQQEFLSLGAALLASDAMVYNVRLN</sequence>
<evidence type="ECO:0000256" key="4">
    <source>
        <dbReference type="ARBA" id="ARBA00022679"/>
    </source>
</evidence>
<keyword evidence="3 7" id="KW-0489">Methyltransferase</keyword>
<keyword evidence="4 7" id="KW-0808">Transferase</keyword>
<feature type="binding site" evidence="7 8">
    <location>
        <position position="129"/>
    </location>
    <ligand>
        <name>S-adenosyl-L-methionine</name>
        <dbReference type="ChEBI" id="CHEBI:59789"/>
    </ligand>
</feature>
<evidence type="ECO:0000259" key="10">
    <source>
        <dbReference type="SMART" id="SM00650"/>
    </source>
</evidence>
<keyword evidence="1 7" id="KW-0963">Cytoplasm</keyword>
<feature type="domain" description="Ribosomal RNA adenine methylase transferase N-terminal" evidence="10">
    <location>
        <begin position="136"/>
        <end position="308"/>
    </location>
</feature>
<dbReference type="SUPFAM" id="SSF53335">
    <property type="entry name" value="S-adenosyl-L-methionine-dependent methyltransferases"/>
    <property type="match status" value="1"/>
</dbReference>
<evidence type="ECO:0000256" key="1">
    <source>
        <dbReference type="ARBA" id="ARBA00022490"/>
    </source>
</evidence>
<dbReference type="HAMAP" id="MF_00607">
    <property type="entry name" value="16SrRNA_methyltr_A"/>
    <property type="match status" value="1"/>
</dbReference>
<reference evidence="11 12" key="1">
    <citation type="submission" date="2019-12" db="EMBL/GenBank/DDBJ databases">
        <title>Microbes associate with the intestines of laboratory mice.</title>
        <authorList>
            <person name="Navarre W."/>
            <person name="Wong E."/>
        </authorList>
    </citation>
    <scope>NUCLEOTIDE SEQUENCE [LARGE SCALE GENOMIC DNA]</scope>
    <source>
        <strain evidence="11 12">NM66_B29</strain>
    </source>
</reference>
<keyword evidence="5 7" id="KW-0949">S-adenosyl-L-methionine</keyword>
<keyword evidence="12" id="KW-1185">Reference proteome</keyword>
<comment type="subcellular location">
    <subcellularLocation>
        <location evidence="7">Cytoplasm</location>
    </subcellularLocation>
</comment>
<accession>A0A6N8JS05</accession>
<dbReference type="InterPro" id="IPR011530">
    <property type="entry name" value="rRNA_adenine_dimethylase"/>
</dbReference>
<comment type="function">
    <text evidence="7">Specifically dimethylates two adjacent adenosines (A1518 and A1519) in the loop of a conserved hairpin near the 3'-end of 16S rRNA in the 30S particle. May play a critical role in biogenesis of 30S subunits.</text>
</comment>
<dbReference type="GO" id="GO:0052908">
    <property type="term" value="F:16S rRNA (adenine(1518)-N(6)/adenine(1519)-N(6))-dimethyltransferase activity"/>
    <property type="evidence" value="ECO:0007669"/>
    <property type="project" value="UniProtKB-EC"/>
</dbReference>
<evidence type="ECO:0000256" key="9">
    <source>
        <dbReference type="SAM" id="MobiDB-lite"/>
    </source>
</evidence>
<comment type="catalytic activity">
    <reaction evidence="7">
        <text>adenosine(1518)/adenosine(1519) in 16S rRNA + 4 S-adenosyl-L-methionine = N(6)-dimethyladenosine(1518)/N(6)-dimethyladenosine(1519) in 16S rRNA + 4 S-adenosyl-L-homocysteine + 4 H(+)</text>
        <dbReference type="Rhea" id="RHEA:19609"/>
        <dbReference type="Rhea" id="RHEA-COMP:10232"/>
        <dbReference type="Rhea" id="RHEA-COMP:10233"/>
        <dbReference type="ChEBI" id="CHEBI:15378"/>
        <dbReference type="ChEBI" id="CHEBI:57856"/>
        <dbReference type="ChEBI" id="CHEBI:59789"/>
        <dbReference type="ChEBI" id="CHEBI:74411"/>
        <dbReference type="ChEBI" id="CHEBI:74493"/>
        <dbReference type="EC" id="2.1.1.182"/>
    </reaction>
</comment>
<dbReference type="PANTHER" id="PTHR11727:SF7">
    <property type="entry name" value="DIMETHYLADENOSINE TRANSFERASE-RELATED"/>
    <property type="match status" value="1"/>
</dbReference>
<gene>
    <name evidence="7 11" type="primary">rsmA</name>
    <name evidence="7" type="synonym">ksgA</name>
    <name evidence="11" type="ORF">GKZ27_10830</name>
</gene>
<comment type="caution">
    <text evidence="11">The sequence shown here is derived from an EMBL/GenBank/DDBJ whole genome shotgun (WGS) entry which is preliminary data.</text>
</comment>
<evidence type="ECO:0000256" key="7">
    <source>
        <dbReference type="HAMAP-Rule" id="MF_00607"/>
    </source>
</evidence>
<keyword evidence="2 7" id="KW-0698">rRNA processing</keyword>
<dbReference type="PROSITE" id="PS51689">
    <property type="entry name" value="SAM_RNA_A_N6_MT"/>
    <property type="match status" value="1"/>
</dbReference>
<evidence type="ECO:0000313" key="12">
    <source>
        <dbReference type="Proteomes" id="UP000463388"/>
    </source>
</evidence>
<evidence type="ECO:0000256" key="5">
    <source>
        <dbReference type="ARBA" id="ARBA00022691"/>
    </source>
</evidence>
<feature type="binding site" evidence="7 8">
    <location>
        <position position="203"/>
    </location>
    <ligand>
        <name>S-adenosyl-L-methionine</name>
        <dbReference type="ChEBI" id="CHEBI:59789"/>
    </ligand>
</feature>
<dbReference type="PANTHER" id="PTHR11727">
    <property type="entry name" value="DIMETHYLADENOSINE TRANSFERASE"/>
    <property type="match status" value="1"/>
</dbReference>
<dbReference type="EMBL" id="WSRR01000040">
    <property type="protein sequence ID" value="MVX61937.1"/>
    <property type="molecule type" value="Genomic_DNA"/>
</dbReference>
<dbReference type="InterPro" id="IPR001737">
    <property type="entry name" value="KsgA/Erm"/>
</dbReference>
<dbReference type="OrthoDB" id="9814755at2"/>
<dbReference type="Gene3D" id="1.10.8.100">
    <property type="entry name" value="Ribosomal RNA adenine dimethylase-like, domain 2"/>
    <property type="match status" value="1"/>
</dbReference>
<evidence type="ECO:0000256" key="6">
    <source>
        <dbReference type="ARBA" id="ARBA00022884"/>
    </source>
</evidence>
<evidence type="ECO:0000313" key="11">
    <source>
        <dbReference type="EMBL" id="MVX61937.1"/>
    </source>
</evidence>
<evidence type="ECO:0000256" key="8">
    <source>
        <dbReference type="PROSITE-ProRule" id="PRU01026"/>
    </source>
</evidence>
<comment type="similarity">
    <text evidence="7">Belongs to the class I-like SAM-binding methyltransferase superfamily. rRNA adenine N(6)-methyltransferase family. RsmA subfamily.</text>
</comment>
<organism evidence="11 12">
    <name type="scientific">Adlercreutzia mucosicola</name>
    <dbReference type="NCBI Taxonomy" id="580026"/>
    <lineage>
        <taxon>Bacteria</taxon>
        <taxon>Bacillati</taxon>
        <taxon>Actinomycetota</taxon>
        <taxon>Coriobacteriia</taxon>
        <taxon>Eggerthellales</taxon>
        <taxon>Eggerthellaceae</taxon>
        <taxon>Adlercreutzia</taxon>
    </lineage>
</organism>
<dbReference type="CDD" id="cd02440">
    <property type="entry name" value="AdoMet_MTases"/>
    <property type="match status" value="1"/>
</dbReference>
<protein>
    <recommendedName>
        <fullName evidence="7">Ribosomal RNA small subunit methyltransferase A</fullName>
        <ecNumber evidence="7">2.1.1.182</ecNumber>
    </recommendedName>
    <alternativeName>
        <fullName evidence="7">16S rRNA (adenine(1518)-N(6)/adenine(1519)-N(6))-dimethyltransferase</fullName>
    </alternativeName>
    <alternativeName>
        <fullName evidence="7">16S rRNA dimethyladenosine transferase</fullName>
    </alternativeName>
    <alternativeName>
        <fullName evidence="7">16S rRNA dimethylase</fullName>
    </alternativeName>
    <alternativeName>
        <fullName evidence="7">S-adenosylmethionine-6-N', N'-adenosyl(rRNA) dimethyltransferase</fullName>
    </alternativeName>
</protein>
<feature type="binding site" evidence="7 8">
    <location>
        <position position="177"/>
    </location>
    <ligand>
        <name>S-adenosyl-L-methionine</name>
        <dbReference type="ChEBI" id="CHEBI:59789"/>
    </ligand>
</feature>
<dbReference type="SMART" id="SM00650">
    <property type="entry name" value="rADc"/>
    <property type="match status" value="1"/>
</dbReference>
<dbReference type="GO" id="GO:0003723">
    <property type="term" value="F:RNA binding"/>
    <property type="evidence" value="ECO:0007669"/>
    <property type="project" value="UniProtKB-UniRule"/>
</dbReference>
<feature type="compositionally biased region" description="Low complexity" evidence="9">
    <location>
        <begin position="1"/>
        <end position="18"/>
    </location>
</feature>
<keyword evidence="6 7" id="KW-0694">RNA-binding</keyword>
<dbReference type="InterPro" id="IPR029063">
    <property type="entry name" value="SAM-dependent_MTases_sf"/>
</dbReference>
<evidence type="ECO:0000256" key="3">
    <source>
        <dbReference type="ARBA" id="ARBA00022603"/>
    </source>
</evidence>
<dbReference type="Pfam" id="PF00398">
    <property type="entry name" value="RrnaAD"/>
    <property type="match status" value="1"/>
</dbReference>
<dbReference type="AlphaFoldDB" id="A0A6N8JS05"/>
<dbReference type="Gene3D" id="3.40.50.150">
    <property type="entry name" value="Vaccinia Virus protein VP39"/>
    <property type="match status" value="1"/>
</dbReference>
<dbReference type="GO" id="GO:0005829">
    <property type="term" value="C:cytosol"/>
    <property type="evidence" value="ECO:0007669"/>
    <property type="project" value="TreeGrafter"/>
</dbReference>
<dbReference type="Proteomes" id="UP000463388">
    <property type="component" value="Unassembled WGS sequence"/>
</dbReference>
<name>A0A6N8JS05_9ACTN</name>
<dbReference type="InterPro" id="IPR020596">
    <property type="entry name" value="rRNA_Ade_Mease_Trfase_CS"/>
</dbReference>
<dbReference type="EC" id="2.1.1.182" evidence="7"/>
<dbReference type="InterPro" id="IPR020598">
    <property type="entry name" value="rRNA_Ade_methylase_Trfase_N"/>
</dbReference>
<dbReference type="InterPro" id="IPR023165">
    <property type="entry name" value="rRNA_Ade_diMease-like_C"/>
</dbReference>
<feature type="binding site" evidence="7 8">
    <location>
        <position position="156"/>
    </location>
    <ligand>
        <name>S-adenosyl-L-methionine</name>
        <dbReference type="ChEBI" id="CHEBI:59789"/>
    </ligand>
</feature>
<dbReference type="NCBIfam" id="TIGR00755">
    <property type="entry name" value="ksgA"/>
    <property type="match status" value="1"/>
</dbReference>
<feature type="compositionally biased region" description="Low complexity" evidence="9">
    <location>
        <begin position="40"/>
        <end position="73"/>
    </location>
</feature>
<evidence type="ECO:0000256" key="2">
    <source>
        <dbReference type="ARBA" id="ARBA00022552"/>
    </source>
</evidence>
<feature type="region of interest" description="Disordered" evidence="9">
    <location>
        <begin position="1"/>
        <end position="105"/>
    </location>
</feature>
<dbReference type="PROSITE" id="PS01131">
    <property type="entry name" value="RRNA_A_DIMETH"/>
    <property type="match status" value="1"/>
</dbReference>